<keyword evidence="1" id="KW-0812">Transmembrane</keyword>
<proteinExistence type="predicted"/>
<dbReference type="AlphaFoldDB" id="A0A7K1T029"/>
<keyword evidence="3" id="KW-1185">Reference proteome</keyword>
<protein>
    <submittedName>
        <fullName evidence="2">Uncharacterized protein</fullName>
    </submittedName>
</protein>
<gene>
    <name evidence="2" type="ORF">GO621_15470</name>
</gene>
<evidence type="ECO:0000313" key="3">
    <source>
        <dbReference type="Proteomes" id="UP000462014"/>
    </source>
</evidence>
<keyword evidence="1" id="KW-1133">Transmembrane helix</keyword>
<feature type="transmembrane region" description="Helical" evidence="1">
    <location>
        <begin position="69"/>
        <end position="87"/>
    </location>
</feature>
<sequence length="88" mass="9999">MKFRITPLNMATAAFIVLAVDIWINGAKLSGGKYEHFGSAISWMFLLFAVAVSFLDITFRNFFPETKKLWIIELSFITLATVMYLLVS</sequence>
<organism evidence="2 3">
    <name type="scientific">Mucilaginibacter arboris</name>
    <dbReference type="NCBI Taxonomy" id="2682090"/>
    <lineage>
        <taxon>Bacteria</taxon>
        <taxon>Pseudomonadati</taxon>
        <taxon>Bacteroidota</taxon>
        <taxon>Sphingobacteriia</taxon>
        <taxon>Sphingobacteriales</taxon>
        <taxon>Sphingobacteriaceae</taxon>
        <taxon>Mucilaginibacter</taxon>
    </lineage>
</organism>
<keyword evidence="1" id="KW-0472">Membrane</keyword>
<evidence type="ECO:0000256" key="1">
    <source>
        <dbReference type="SAM" id="Phobius"/>
    </source>
</evidence>
<feature type="transmembrane region" description="Helical" evidence="1">
    <location>
        <begin position="36"/>
        <end position="57"/>
    </location>
</feature>
<name>A0A7K1T029_9SPHI</name>
<reference evidence="2 3" key="1">
    <citation type="submission" date="2019-12" db="EMBL/GenBank/DDBJ databases">
        <title>Mucilaginibacter sp. HMF7410 genome sequencing and assembly.</title>
        <authorList>
            <person name="Kang H."/>
            <person name="Cha I."/>
            <person name="Kim H."/>
            <person name="Joh K."/>
        </authorList>
    </citation>
    <scope>NUCLEOTIDE SEQUENCE [LARGE SCALE GENOMIC DNA]</scope>
    <source>
        <strain evidence="2 3">HMF7410</strain>
    </source>
</reference>
<comment type="caution">
    <text evidence="2">The sequence shown here is derived from an EMBL/GenBank/DDBJ whole genome shotgun (WGS) entry which is preliminary data.</text>
</comment>
<evidence type="ECO:0000313" key="2">
    <source>
        <dbReference type="EMBL" id="MVN22924.1"/>
    </source>
</evidence>
<dbReference type="Proteomes" id="UP000462014">
    <property type="component" value="Unassembled WGS sequence"/>
</dbReference>
<feature type="transmembrane region" description="Helical" evidence="1">
    <location>
        <begin position="7"/>
        <end position="24"/>
    </location>
</feature>
<accession>A0A7K1T029</accession>
<dbReference type="RefSeq" id="WP_157568649.1">
    <property type="nucleotide sequence ID" value="NZ_WPIK01000015.1"/>
</dbReference>
<dbReference type="EMBL" id="WPIK01000015">
    <property type="protein sequence ID" value="MVN22924.1"/>
    <property type="molecule type" value="Genomic_DNA"/>
</dbReference>